<dbReference type="GO" id="GO:0004623">
    <property type="term" value="F:phospholipase A2 activity"/>
    <property type="evidence" value="ECO:0007669"/>
    <property type="project" value="TreeGrafter"/>
</dbReference>
<dbReference type="PANTHER" id="PTHR10728">
    <property type="entry name" value="CYTOSOLIC PHOSPHOLIPASE A2"/>
    <property type="match status" value="1"/>
</dbReference>
<dbReference type="InterPro" id="IPR002641">
    <property type="entry name" value="PNPLA_dom"/>
</dbReference>
<name>A0A7S2RUL3_9STRA</name>
<evidence type="ECO:0000259" key="2">
    <source>
        <dbReference type="Pfam" id="PF01734"/>
    </source>
</evidence>
<dbReference type="GO" id="GO:0046475">
    <property type="term" value="P:glycerophospholipid catabolic process"/>
    <property type="evidence" value="ECO:0007669"/>
    <property type="project" value="TreeGrafter"/>
</dbReference>
<dbReference type="GO" id="GO:0005829">
    <property type="term" value="C:cytosol"/>
    <property type="evidence" value="ECO:0007669"/>
    <property type="project" value="TreeGrafter"/>
</dbReference>
<proteinExistence type="predicted"/>
<evidence type="ECO:0000256" key="1">
    <source>
        <dbReference type="ARBA" id="ARBA00023098"/>
    </source>
</evidence>
<protein>
    <recommendedName>
        <fullName evidence="2">PNPLA domain-containing protein</fullName>
    </recommendedName>
</protein>
<dbReference type="AlphaFoldDB" id="A0A7S2RUL3"/>
<gene>
    <name evidence="3" type="ORF">QSP1433_LOCUS7169</name>
</gene>
<accession>A0A7S2RUL3</accession>
<keyword evidence="1" id="KW-0443">Lipid metabolism</keyword>
<dbReference type="PANTHER" id="PTHR10728:SF40">
    <property type="entry name" value="PATATIN FAMILY PROTEIN"/>
    <property type="match status" value="1"/>
</dbReference>
<dbReference type="InterPro" id="IPR016035">
    <property type="entry name" value="Acyl_Trfase/lysoPLipase"/>
</dbReference>
<evidence type="ECO:0000313" key="3">
    <source>
        <dbReference type="EMBL" id="CAD9681148.1"/>
    </source>
</evidence>
<reference evidence="3" key="1">
    <citation type="submission" date="2021-01" db="EMBL/GenBank/DDBJ databases">
        <authorList>
            <person name="Corre E."/>
            <person name="Pelletier E."/>
            <person name="Niang G."/>
            <person name="Scheremetjew M."/>
            <person name="Finn R."/>
            <person name="Kale V."/>
            <person name="Holt S."/>
            <person name="Cochrane G."/>
            <person name="Meng A."/>
            <person name="Brown T."/>
            <person name="Cohen L."/>
        </authorList>
    </citation>
    <scope>NUCLEOTIDE SEQUENCE</scope>
    <source>
        <strain evidence="3">NY070348D</strain>
    </source>
</reference>
<dbReference type="Gene3D" id="3.40.1090.10">
    <property type="entry name" value="Cytosolic phospholipase A2 catalytic domain"/>
    <property type="match status" value="1"/>
</dbReference>
<organism evidence="3">
    <name type="scientific">Mucochytrium quahogii</name>
    <dbReference type="NCBI Taxonomy" id="96639"/>
    <lineage>
        <taxon>Eukaryota</taxon>
        <taxon>Sar</taxon>
        <taxon>Stramenopiles</taxon>
        <taxon>Bigyra</taxon>
        <taxon>Labyrinthulomycetes</taxon>
        <taxon>Thraustochytrida</taxon>
        <taxon>Thraustochytriidae</taxon>
        <taxon>Mucochytrium</taxon>
    </lineage>
</organism>
<feature type="domain" description="PNPLA" evidence="2">
    <location>
        <begin position="108"/>
        <end position="238"/>
    </location>
</feature>
<dbReference type="EMBL" id="HBHK01011466">
    <property type="protein sequence ID" value="CAD9681148.1"/>
    <property type="molecule type" value="Transcribed_RNA"/>
</dbReference>
<dbReference type="SUPFAM" id="SSF52151">
    <property type="entry name" value="FabD/lysophospholipase-like"/>
    <property type="match status" value="1"/>
</dbReference>
<sequence>MKYQVLTFTVAIAASTGLSTNDRRILAVKNSFDFADCIEDGMIKTEKLVEGAQAIIRKLEHFKVIEEESETPGENVTYDKFLQADAYKIAKSSSKFPDQDLQGEVAFAFSGGGNRALTVATGQLRALESKNFLDKVDIMSGVSGGAWATGLYQYAPGADLGTHVNLSELTLEKLKSDKVPGMAKPATTNWLTTFFGILVDLFARGKKIKLSAFWDELIGRIYLKPFGLDSNTKFFTLNSTTRKTIVEKNAQAGLTNDDFILPVTVKRPYWIASASMMSPIADRRDDEILSLQFTSLFAGIPCGINEGKMNYTNRFVEFIKDQKYTGGGYVENFALGAHNPLEVSTQISGGKLSLGFDPNAPRLTLKRVLSMSSMAFGYTLASSIVSALVPRQNYWPLLPKGAKKTQTVDPYHVADGGAIEFLGLLPMLQRGMTKVAVFVQENVPLPSRKVFDACNATDFSPAWNSTTLNPLFGQKITSAVGSWVHNRVFKTSEYFDLVCEFQKKHESGKAAIVTSTHQLLANDWWGIEGGKNVTIVWFYLNRAEDFIKELPKETQDELRRTDSKAAFANFPHFKTELQNGLTKPVSFTQAQVNLLQHYGSWQIHQGADQLTKLLGN</sequence>
<dbReference type="Pfam" id="PF01734">
    <property type="entry name" value="Patatin"/>
    <property type="match status" value="1"/>
</dbReference>